<dbReference type="InterPro" id="IPR009270">
    <property type="entry name" value="DUF927"/>
</dbReference>
<dbReference type="Pfam" id="PF06048">
    <property type="entry name" value="DUF927"/>
    <property type="match status" value="1"/>
</dbReference>
<evidence type="ECO:0000313" key="3">
    <source>
        <dbReference type="Proteomes" id="UP000034298"/>
    </source>
</evidence>
<dbReference type="PATRIC" id="fig|2209.62.peg.4098"/>
<dbReference type="EMBL" id="JJPC01000058">
    <property type="protein sequence ID" value="KKG35546.1"/>
    <property type="molecule type" value="Genomic_DNA"/>
</dbReference>
<feature type="domain" description="DUF927" evidence="1">
    <location>
        <begin position="2"/>
        <end position="89"/>
    </location>
</feature>
<accession>A0A0F8E742</accession>
<dbReference type="Proteomes" id="UP000034298">
    <property type="component" value="Unassembled WGS sequence"/>
</dbReference>
<dbReference type="AlphaFoldDB" id="A0A0F8E742"/>
<organism evidence="2 3">
    <name type="scientific">Methanosarcina mazei</name>
    <name type="common">Methanosarcina frisia</name>
    <dbReference type="NCBI Taxonomy" id="2209"/>
    <lineage>
        <taxon>Archaea</taxon>
        <taxon>Methanobacteriati</taxon>
        <taxon>Methanobacteriota</taxon>
        <taxon>Stenosarchaea group</taxon>
        <taxon>Methanomicrobia</taxon>
        <taxon>Methanosarcinales</taxon>
        <taxon>Methanosarcinaceae</taxon>
        <taxon>Methanosarcina</taxon>
    </lineage>
</organism>
<proteinExistence type="predicted"/>
<evidence type="ECO:0000259" key="1">
    <source>
        <dbReference type="Pfam" id="PF06048"/>
    </source>
</evidence>
<gene>
    <name evidence="2" type="ORF">DU30_19255</name>
</gene>
<name>A0A0F8E742_METMZ</name>
<evidence type="ECO:0000313" key="2">
    <source>
        <dbReference type="EMBL" id="KKG35546.1"/>
    </source>
</evidence>
<sequence>MKGTKEEWITNLREFIDFDLTRIKMYATVGAFLIRFTPIETFLTHNYFESSGSKSLTMRIAASLIGNPNKEGSIQSADISKTGLELYLQTY</sequence>
<reference evidence="2 3" key="1">
    <citation type="journal article" date="2015" name="ISME J.">
        <title>Genomic and phenotypic differentiation among Methanosarcina mazei populations from Columbia River sediment.</title>
        <authorList>
            <person name="Youngblut N.D."/>
            <person name="Wirth J.S."/>
            <person name="Henriksen J.R."/>
            <person name="Smith M."/>
            <person name="Simon H."/>
            <person name="Metcalf W.W."/>
            <person name="Whitaker R.J."/>
        </authorList>
    </citation>
    <scope>NUCLEOTIDE SEQUENCE [LARGE SCALE GENOMIC DNA]</scope>
    <source>
        <strain evidence="2 3">3.F.A.1B.1</strain>
    </source>
</reference>
<protein>
    <recommendedName>
        <fullName evidence="1">DUF927 domain-containing protein</fullName>
    </recommendedName>
</protein>
<comment type="caution">
    <text evidence="2">The sequence shown here is derived from an EMBL/GenBank/DDBJ whole genome shotgun (WGS) entry which is preliminary data.</text>
</comment>